<accession>A0ABD3GEL5</accession>
<sequence>MVRSTVTHVKTLAAGNMEIESAIVQGVNSHRDLAVARKACNHVLKRANNHPVHTLDKSQTEFYREFLDAHPTVLVDGVETDGAESRACAKMYIVKPAVQNGGIVKLMQTVEKWWLEKELIYQNHARLHTTHMAVYGICCKAFYVLLCTYMQKDLTLNTGTSTLV</sequence>
<dbReference type="AlphaFoldDB" id="A0ABD3GEL5"/>
<gene>
    <name evidence="1" type="ORF">R1sor_027586</name>
</gene>
<reference evidence="1 2" key="1">
    <citation type="submission" date="2024-09" db="EMBL/GenBank/DDBJ databases">
        <title>Chromosome-scale assembly of Riccia sorocarpa.</title>
        <authorList>
            <person name="Paukszto L."/>
        </authorList>
    </citation>
    <scope>NUCLEOTIDE SEQUENCE [LARGE SCALE GENOMIC DNA]</scope>
    <source>
        <strain evidence="1">LP-2024</strain>
        <tissue evidence="1">Aerial parts of the thallus</tissue>
    </source>
</reference>
<organism evidence="1 2">
    <name type="scientific">Riccia sorocarpa</name>
    <dbReference type="NCBI Taxonomy" id="122646"/>
    <lineage>
        <taxon>Eukaryota</taxon>
        <taxon>Viridiplantae</taxon>
        <taxon>Streptophyta</taxon>
        <taxon>Embryophyta</taxon>
        <taxon>Marchantiophyta</taxon>
        <taxon>Marchantiopsida</taxon>
        <taxon>Marchantiidae</taxon>
        <taxon>Marchantiales</taxon>
        <taxon>Ricciaceae</taxon>
        <taxon>Riccia</taxon>
    </lineage>
</organism>
<dbReference type="Proteomes" id="UP001633002">
    <property type="component" value="Unassembled WGS sequence"/>
</dbReference>
<name>A0ABD3GEL5_9MARC</name>
<evidence type="ECO:0000313" key="2">
    <source>
        <dbReference type="Proteomes" id="UP001633002"/>
    </source>
</evidence>
<protein>
    <submittedName>
        <fullName evidence="1">Uncharacterized protein</fullName>
    </submittedName>
</protein>
<dbReference type="EMBL" id="JBJQOH010000008">
    <property type="protein sequence ID" value="KAL3677638.1"/>
    <property type="molecule type" value="Genomic_DNA"/>
</dbReference>
<evidence type="ECO:0000313" key="1">
    <source>
        <dbReference type="EMBL" id="KAL3677638.1"/>
    </source>
</evidence>
<comment type="caution">
    <text evidence="1">The sequence shown here is derived from an EMBL/GenBank/DDBJ whole genome shotgun (WGS) entry which is preliminary data.</text>
</comment>
<keyword evidence="2" id="KW-1185">Reference proteome</keyword>
<proteinExistence type="predicted"/>